<comment type="subcellular location">
    <subcellularLocation>
        <location evidence="1">Cell membrane</location>
        <topology evidence="1">Multi-pass membrane protein</topology>
    </subcellularLocation>
    <subcellularLocation>
        <location evidence="8">Membrane</location>
        <topology evidence="8">Multi-pass membrane protein</topology>
    </subcellularLocation>
</comment>
<accession>A0ABV9L020</accession>
<evidence type="ECO:0000259" key="10">
    <source>
        <dbReference type="PROSITE" id="PS50850"/>
    </source>
</evidence>
<keyword evidence="5" id="KW-0653">Protein transport</keyword>
<sequence length="515" mass="56440">MFKNHPKGLLAASLSNMGERFGFYIMMAILSLFLMSKFGLDKSNAGIIYSVFYFSIYALALVGGLIADKTKKYKGTIQVGIILMAVGYLLIAIPTPTPVPNLALYLTLTCFGLFVIAFGNGLFKGNLQALVGQMYDNEEYGKMRDSGFSLFYMFINIGAIFAPLIAVGIRNWWLKTNGFVYNSDLPALCHQQIGGTLTGEAAERFTKLAPEVSLNGAPADLTLFANEYLGVFNTGFHYAFGIAIFAMLISLTIYTINKKRFPDPALKKAVKKDHSAIQEAPAMDANEVKQRLYALFAVFAVVIFFWFSFHQNGLTLTFFANDYTDLSSMKLDLFGLVTLEGAELFQSFNPLFVVLLTPIILAVFGWLRAKGKEPSAPKKIAIGMGIAALAYVVMSLGSLGLPSANEVKAVGGLADSARVTPFLLIGTYLILTIAELFISPLGISFVSKVAPPQYQGIMQGCWLGATALGNQLLFIGAILYENIPIWATWCVFVAACCISMFTMLFMLKWLERITK</sequence>
<feature type="transmembrane region" description="Helical" evidence="9">
    <location>
        <begin position="380"/>
        <end position="401"/>
    </location>
</feature>
<feature type="transmembrane region" description="Helical" evidence="9">
    <location>
        <begin position="457"/>
        <end position="480"/>
    </location>
</feature>
<organism evidence="11 12">
    <name type="scientific">Dysgonomonas termitidis</name>
    <dbReference type="NCBI Taxonomy" id="1516126"/>
    <lineage>
        <taxon>Bacteria</taxon>
        <taxon>Pseudomonadati</taxon>
        <taxon>Bacteroidota</taxon>
        <taxon>Bacteroidia</taxon>
        <taxon>Bacteroidales</taxon>
        <taxon>Dysgonomonadaceae</taxon>
        <taxon>Dysgonomonas</taxon>
    </lineage>
</organism>
<keyword evidence="12" id="KW-1185">Reference proteome</keyword>
<keyword evidence="6 9" id="KW-1133">Transmembrane helix</keyword>
<dbReference type="InterPro" id="IPR020846">
    <property type="entry name" value="MFS_dom"/>
</dbReference>
<comment type="similarity">
    <text evidence="8">Belongs to the major facilitator superfamily. Proton-dependent oligopeptide transporter (POT/PTR) (TC 2.A.17) family.</text>
</comment>
<evidence type="ECO:0000256" key="3">
    <source>
        <dbReference type="ARBA" id="ARBA00022475"/>
    </source>
</evidence>
<feature type="transmembrane region" description="Helical" evidence="9">
    <location>
        <begin position="292"/>
        <end position="309"/>
    </location>
</feature>
<evidence type="ECO:0000256" key="9">
    <source>
        <dbReference type="SAM" id="Phobius"/>
    </source>
</evidence>
<feature type="transmembrane region" description="Helical" evidence="9">
    <location>
        <begin position="79"/>
        <end position="96"/>
    </location>
</feature>
<feature type="transmembrane region" description="Helical" evidence="9">
    <location>
        <begin position="486"/>
        <end position="507"/>
    </location>
</feature>
<dbReference type="SUPFAM" id="SSF103473">
    <property type="entry name" value="MFS general substrate transporter"/>
    <property type="match status" value="1"/>
</dbReference>
<keyword evidence="7 9" id="KW-0472">Membrane</keyword>
<evidence type="ECO:0000256" key="7">
    <source>
        <dbReference type="ARBA" id="ARBA00023136"/>
    </source>
</evidence>
<dbReference type="RefSeq" id="WP_379999471.1">
    <property type="nucleotide sequence ID" value="NZ_JBHSGN010000117.1"/>
</dbReference>
<dbReference type="Proteomes" id="UP001596023">
    <property type="component" value="Unassembled WGS sequence"/>
</dbReference>
<evidence type="ECO:0000313" key="11">
    <source>
        <dbReference type="EMBL" id="MFC4675849.1"/>
    </source>
</evidence>
<dbReference type="EMBL" id="JBHSGN010000117">
    <property type="protein sequence ID" value="MFC4675849.1"/>
    <property type="molecule type" value="Genomic_DNA"/>
</dbReference>
<dbReference type="Gene3D" id="1.20.1250.20">
    <property type="entry name" value="MFS general substrate transporter like domains"/>
    <property type="match status" value="2"/>
</dbReference>
<gene>
    <name evidence="11" type="ORF">ACFO6W_19350</name>
</gene>
<evidence type="ECO:0000256" key="5">
    <source>
        <dbReference type="ARBA" id="ARBA00022856"/>
    </source>
</evidence>
<dbReference type="PANTHER" id="PTHR23517:SF15">
    <property type="entry name" value="PROTON-DEPENDENT OLIGOPEPTIDE FAMILY TRANSPORT PROTEIN"/>
    <property type="match status" value="1"/>
</dbReference>
<dbReference type="InterPro" id="IPR050171">
    <property type="entry name" value="MFS_Transporters"/>
</dbReference>
<dbReference type="PROSITE" id="PS50850">
    <property type="entry name" value="MFS"/>
    <property type="match status" value="1"/>
</dbReference>
<evidence type="ECO:0000256" key="8">
    <source>
        <dbReference type="RuleBase" id="RU003755"/>
    </source>
</evidence>
<comment type="caution">
    <text evidence="11">The sequence shown here is derived from an EMBL/GenBank/DDBJ whole genome shotgun (WGS) entry which is preliminary data.</text>
</comment>
<dbReference type="Pfam" id="PF00854">
    <property type="entry name" value="PTR2"/>
    <property type="match status" value="2"/>
</dbReference>
<dbReference type="InterPro" id="IPR005279">
    <property type="entry name" value="Dipep/tripep_permease"/>
</dbReference>
<name>A0ABV9L020_9BACT</name>
<reference evidence="12" key="1">
    <citation type="journal article" date="2019" name="Int. J. Syst. Evol. Microbiol.">
        <title>The Global Catalogue of Microorganisms (GCM) 10K type strain sequencing project: providing services to taxonomists for standard genome sequencing and annotation.</title>
        <authorList>
            <consortium name="The Broad Institute Genomics Platform"/>
            <consortium name="The Broad Institute Genome Sequencing Center for Infectious Disease"/>
            <person name="Wu L."/>
            <person name="Ma J."/>
        </authorList>
    </citation>
    <scope>NUCLEOTIDE SEQUENCE [LARGE SCALE GENOMIC DNA]</scope>
    <source>
        <strain evidence="12">CCUG 66188</strain>
    </source>
</reference>
<feature type="domain" description="Major facilitator superfamily (MFS) profile" evidence="10">
    <location>
        <begin position="1"/>
        <end position="258"/>
    </location>
</feature>
<protein>
    <submittedName>
        <fullName evidence="11">Peptide MFS transporter</fullName>
    </submittedName>
</protein>
<feature type="transmembrane region" description="Helical" evidence="9">
    <location>
        <begin position="348"/>
        <end position="368"/>
    </location>
</feature>
<feature type="transmembrane region" description="Helical" evidence="9">
    <location>
        <begin position="236"/>
        <end position="257"/>
    </location>
</feature>
<evidence type="ECO:0000256" key="2">
    <source>
        <dbReference type="ARBA" id="ARBA00022448"/>
    </source>
</evidence>
<proteinExistence type="inferred from homology"/>
<feature type="transmembrane region" description="Helical" evidence="9">
    <location>
        <begin position="421"/>
        <end position="445"/>
    </location>
</feature>
<feature type="transmembrane region" description="Helical" evidence="9">
    <location>
        <begin position="102"/>
        <end position="123"/>
    </location>
</feature>
<evidence type="ECO:0000256" key="4">
    <source>
        <dbReference type="ARBA" id="ARBA00022692"/>
    </source>
</evidence>
<evidence type="ECO:0000313" key="12">
    <source>
        <dbReference type="Proteomes" id="UP001596023"/>
    </source>
</evidence>
<dbReference type="CDD" id="cd17346">
    <property type="entry name" value="MFS_DtpA_like"/>
    <property type="match status" value="1"/>
</dbReference>
<dbReference type="PROSITE" id="PS01023">
    <property type="entry name" value="PTR2_2"/>
    <property type="match status" value="1"/>
</dbReference>
<evidence type="ECO:0000256" key="1">
    <source>
        <dbReference type="ARBA" id="ARBA00004651"/>
    </source>
</evidence>
<dbReference type="InterPro" id="IPR036259">
    <property type="entry name" value="MFS_trans_sf"/>
</dbReference>
<dbReference type="InterPro" id="IPR018456">
    <property type="entry name" value="PTR2_symporter_CS"/>
</dbReference>
<feature type="transmembrane region" description="Helical" evidence="9">
    <location>
        <begin position="21"/>
        <end position="40"/>
    </location>
</feature>
<feature type="transmembrane region" description="Helical" evidence="9">
    <location>
        <begin position="46"/>
        <end position="67"/>
    </location>
</feature>
<keyword evidence="2 8" id="KW-0813">Transport</keyword>
<keyword evidence="3" id="KW-1003">Cell membrane</keyword>
<dbReference type="InterPro" id="IPR000109">
    <property type="entry name" value="POT_fam"/>
</dbReference>
<dbReference type="PANTHER" id="PTHR23517">
    <property type="entry name" value="RESISTANCE PROTEIN MDTM, PUTATIVE-RELATED-RELATED"/>
    <property type="match status" value="1"/>
</dbReference>
<feature type="transmembrane region" description="Helical" evidence="9">
    <location>
        <begin position="150"/>
        <end position="173"/>
    </location>
</feature>
<evidence type="ECO:0000256" key="6">
    <source>
        <dbReference type="ARBA" id="ARBA00022989"/>
    </source>
</evidence>
<keyword evidence="5" id="KW-0571">Peptide transport</keyword>
<keyword evidence="4 8" id="KW-0812">Transmembrane</keyword>